<dbReference type="InterPro" id="IPR006375">
    <property type="entry name" value="Man1P_GuaTrfase/Man6P_Isoase"/>
</dbReference>
<dbReference type="InterPro" id="IPR001538">
    <property type="entry name" value="Man6P_isomerase-2_C"/>
</dbReference>
<dbReference type="InterPro" id="IPR005835">
    <property type="entry name" value="NTP_transferase_dom"/>
</dbReference>
<keyword evidence="6" id="KW-0342">GTP-binding</keyword>
<gene>
    <name evidence="12" type="ORF">D3871_04130</name>
</gene>
<dbReference type="GO" id="GO:0004475">
    <property type="term" value="F:mannose-1-phosphate guanylyltransferase (GTP) activity"/>
    <property type="evidence" value="ECO:0007669"/>
    <property type="project" value="UniProtKB-EC"/>
</dbReference>
<dbReference type="Pfam" id="PF00483">
    <property type="entry name" value="NTP_transferase"/>
    <property type="match status" value="1"/>
</dbReference>
<organism evidence="12 13">
    <name type="scientific">Noviherbaspirillum saxi</name>
    <dbReference type="NCBI Taxonomy" id="2320863"/>
    <lineage>
        <taxon>Bacteria</taxon>
        <taxon>Pseudomonadati</taxon>
        <taxon>Pseudomonadota</taxon>
        <taxon>Betaproteobacteria</taxon>
        <taxon>Burkholderiales</taxon>
        <taxon>Oxalobacteraceae</taxon>
        <taxon>Noviherbaspirillum</taxon>
    </lineage>
</organism>
<dbReference type="GO" id="GO:0005525">
    <property type="term" value="F:GTP binding"/>
    <property type="evidence" value="ECO:0007669"/>
    <property type="project" value="UniProtKB-KW"/>
</dbReference>
<dbReference type="RefSeq" id="WP_119767747.1">
    <property type="nucleotide sequence ID" value="NZ_QYUO01000001.1"/>
</dbReference>
<dbReference type="SUPFAM" id="SSF51182">
    <property type="entry name" value="RmlC-like cupins"/>
    <property type="match status" value="1"/>
</dbReference>
<dbReference type="GO" id="GO:0009298">
    <property type="term" value="P:GDP-mannose biosynthetic process"/>
    <property type="evidence" value="ECO:0007669"/>
    <property type="project" value="TreeGrafter"/>
</dbReference>
<evidence type="ECO:0000256" key="2">
    <source>
        <dbReference type="ARBA" id="ARBA00012387"/>
    </source>
</evidence>
<dbReference type="PANTHER" id="PTHR46390">
    <property type="entry name" value="MANNOSE-1-PHOSPHATE GUANYLYLTRANSFERASE"/>
    <property type="match status" value="1"/>
</dbReference>
<dbReference type="EC" id="2.7.7.13" evidence="2"/>
<evidence type="ECO:0000256" key="5">
    <source>
        <dbReference type="ARBA" id="ARBA00022741"/>
    </source>
</evidence>
<dbReference type="GO" id="GO:0016853">
    <property type="term" value="F:isomerase activity"/>
    <property type="evidence" value="ECO:0007669"/>
    <property type="project" value="UniProtKB-KW"/>
</dbReference>
<comment type="caution">
    <text evidence="12">The sequence shown here is derived from an EMBL/GenBank/DDBJ whole genome shotgun (WGS) entry which is preliminary data.</text>
</comment>
<feature type="domain" description="Nucleotidyl transferase" evidence="9">
    <location>
        <begin position="4"/>
        <end position="283"/>
    </location>
</feature>
<evidence type="ECO:0000259" key="9">
    <source>
        <dbReference type="Pfam" id="PF00483"/>
    </source>
</evidence>
<dbReference type="OrthoDB" id="9806359at2"/>
<dbReference type="GO" id="GO:0000271">
    <property type="term" value="P:polysaccharide biosynthetic process"/>
    <property type="evidence" value="ECO:0007669"/>
    <property type="project" value="InterPro"/>
</dbReference>
<proteinExistence type="inferred from homology"/>
<dbReference type="Gene3D" id="2.60.120.10">
    <property type="entry name" value="Jelly Rolls"/>
    <property type="match status" value="1"/>
</dbReference>
<dbReference type="Proteomes" id="UP000265955">
    <property type="component" value="Unassembled WGS sequence"/>
</dbReference>
<evidence type="ECO:0000259" key="10">
    <source>
        <dbReference type="Pfam" id="PF01050"/>
    </source>
</evidence>
<feature type="domain" description="Mannose-6-phosphate isomerase type II C-terminal" evidence="10">
    <location>
        <begin position="349"/>
        <end position="463"/>
    </location>
</feature>
<dbReference type="InterPro" id="IPR014710">
    <property type="entry name" value="RmlC-like_jellyroll"/>
</dbReference>
<dbReference type="InterPro" id="IPR054566">
    <property type="entry name" value="ManC/GMP-like_b-helix"/>
</dbReference>
<dbReference type="EMBL" id="QYUO01000001">
    <property type="protein sequence ID" value="RJF97801.1"/>
    <property type="molecule type" value="Genomic_DNA"/>
</dbReference>
<dbReference type="InterPro" id="IPR029044">
    <property type="entry name" value="Nucleotide-diphossugar_trans"/>
</dbReference>
<dbReference type="NCBIfam" id="TIGR01479">
    <property type="entry name" value="GMP_PMI"/>
    <property type="match status" value="1"/>
</dbReference>
<dbReference type="FunFam" id="3.90.550.10:FF:000046">
    <property type="entry name" value="Mannose-1-phosphate guanylyltransferase (GDP)"/>
    <property type="match status" value="1"/>
</dbReference>
<evidence type="ECO:0000313" key="13">
    <source>
        <dbReference type="Proteomes" id="UP000265955"/>
    </source>
</evidence>
<keyword evidence="3 12" id="KW-0808">Transferase</keyword>
<dbReference type="CDD" id="cd02509">
    <property type="entry name" value="GDP-M1P_Guanylyltransferase"/>
    <property type="match status" value="1"/>
</dbReference>
<reference evidence="13" key="1">
    <citation type="submission" date="2018-09" db="EMBL/GenBank/DDBJ databases">
        <authorList>
            <person name="Zhu H."/>
        </authorList>
    </citation>
    <scope>NUCLEOTIDE SEQUENCE [LARGE SCALE GENOMIC DNA]</scope>
    <source>
        <strain evidence="13">K1R23-30</strain>
    </source>
</reference>
<dbReference type="Pfam" id="PF22640">
    <property type="entry name" value="ManC_GMP_beta-helix"/>
    <property type="match status" value="1"/>
</dbReference>
<evidence type="ECO:0000313" key="12">
    <source>
        <dbReference type="EMBL" id="RJF97801.1"/>
    </source>
</evidence>
<evidence type="ECO:0000256" key="1">
    <source>
        <dbReference type="ARBA" id="ARBA00006115"/>
    </source>
</evidence>
<protein>
    <recommendedName>
        <fullName evidence="2">mannose-1-phosphate guanylyltransferase</fullName>
        <ecNumber evidence="2">2.7.7.13</ecNumber>
    </recommendedName>
</protein>
<comment type="similarity">
    <text evidence="1 8">Belongs to the mannose-6-phosphate isomerase type 2 family.</text>
</comment>
<comment type="catalytic activity">
    <reaction evidence="7">
        <text>alpha-D-mannose 1-phosphate + GTP + H(+) = GDP-alpha-D-mannose + diphosphate</text>
        <dbReference type="Rhea" id="RHEA:15229"/>
        <dbReference type="ChEBI" id="CHEBI:15378"/>
        <dbReference type="ChEBI" id="CHEBI:33019"/>
        <dbReference type="ChEBI" id="CHEBI:37565"/>
        <dbReference type="ChEBI" id="CHEBI:57527"/>
        <dbReference type="ChEBI" id="CHEBI:58409"/>
        <dbReference type="EC" id="2.7.7.13"/>
    </reaction>
</comment>
<evidence type="ECO:0000256" key="3">
    <source>
        <dbReference type="ARBA" id="ARBA00022679"/>
    </source>
</evidence>
<dbReference type="CDD" id="cd02213">
    <property type="entry name" value="cupin_PMI_typeII_C"/>
    <property type="match status" value="1"/>
</dbReference>
<keyword evidence="5" id="KW-0547">Nucleotide-binding</keyword>
<accession>A0A3A3FUC8</accession>
<evidence type="ECO:0000259" key="11">
    <source>
        <dbReference type="Pfam" id="PF22640"/>
    </source>
</evidence>
<dbReference type="FunFam" id="2.60.120.10:FF:000032">
    <property type="entry name" value="Mannose-1-phosphate guanylyltransferase/mannose-6-phosphate isomerase"/>
    <property type="match status" value="1"/>
</dbReference>
<sequence>MLIPIILSGGAGTRLWPVSREAYPKPFMRIGGGKSLLTQTHERALEVSGNTAPLIVTNRDYYFLSHDELENQQIKPQYMLEPSGRNTAPAIALAALWAIQQKPDACMLVMPADHLIKDTPSFYTAVRHAENLAKDGFLVLFGVKPTGPETGFGYIEMGNKVSEHAQVVQRFVEKPDAVTAARYLAEGNYVWNSGMFCFKASTILDAFATYNPALLEAAREVWNSTKLDGDKMELPASFTALENISIDYAVMEKAKNIAVIPGDFDWSDIGAWKAVAEAIPADASGNTQNDCQTIVIDSRNTHIQTTDRLVAVIGLDNLLVIDTPDALLVADKSRSQEVKEVVNRLKASGHESHKTHRTVARPWGTYTVLQDAPGFKIKRIAVKPGASLSLQMHHHRSEHWVVVSGKAEVINGEQTVVLEANQSTYIPAGNKHRLTNVGNTELALIEVQCGSYLGEDDIVRFEDIYGRVQ</sequence>
<dbReference type="InterPro" id="IPR049577">
    <property type="entry name" value="GMPP_N"/>
</dbReference>
<dbReference type="AlphaFoldDB" id="A0A3A3FUC8"/>
<evidence type="ECO:0000256" key="4">
    <source>
        <dbReference type="ARBA" id="ARBA00022695"/>
    </source>
</evidence>
<dbReference type="InterPro" id="IPR051161">
    <property type="entry name" value="Mannose-6P_isomerase_type2"/>
</dbReference>
<dbReference type="SUPFAM" id="SSF53448">
    <property type="entry name" value="Nucleotide-diphospho-sugar transferases"/>
    <property type="match status" value="1"/>
</dbReference>
<keyword evidence="12" id="KW-0413">Isomerase</keyword>
<keyword evidence="13" id="KW-1185">Reference proteome</keyword>
<dbReference type="Pfam" id="PF01050">
    <property type="entry name" value="MannoseP_isomer"/>
    <property type="match status" value="1"/>
</dbReference>
<name>A0A3A3FUC8_9BURK</name>
<evidence type="ECO:0000256" key="6">
    <source>
        <dbReference type="ARBA" id="ARBA00023134"/>
    </source>
</evidence>
<evidence type="ECO:0000256" key="7">
    <source>
        <dbReference type="ARBA" id="ARBA00047343"/>
    </source>
</evidence>
<dbReference type="InterPro" id="IPR011051">
    <property type="entry name" value="RmlC_Cupin_sf"/>
</dbReference>
<feature type="domain" description="MannoseP isomerase/GMP-like beta-helix" evidence="11">
    <location>
        <begin position="293"/>
        <end position="345"/>
    </location>
</feature>
<evidence type="ECO:0000256" key="8">
    <source>
        <dbReference type="RuleBase" id="RU004190"/>
    </source>
</evidence>
<dbReference type="Gene3D" id="3.90.550.10">
    <property type="entry name" value="Spore Coat Polysaccharide Biosynthesis Protein SpsA, Chain A"/>
    <property type="match status" value="1"/>
</dbReference>
<keyword evidence="4 12" id="KW-0548">Nucleotidyltransferase</keyword>
<dbReference type="PANTHER" id="PTHR46390:SF1">
    <property type="entry name" value="MANNOSE-1-PHOSPHATE GUANYLYLTRANSFERASE"/>
    <property type="match status" value="1"/>
</dbReference>